<dbReference type="InterPro" id="IPR001610">
    <property type="entry name" value="PAC"/>
</dbReference>
<feature type="domain" description="PAS" evidence="7">
    <location>
        <begin position="328"/>
        <end position="400"/>
    </location>
</feature>
<evidence type="ECO:0000259" key="8">
    <source>
        <dbReference type="PROSITE" id="PS50113"/>
    </source>
</evidence>
<feature type="domain" description="PAS" evidence="7">
    <location>
        <begin position="229"/>
        <end position="272"/>
    </location>
</feature>
<dbReference type="PANTHER" id="PTHR44757">
    <property type="entry name" value="DIGUANYLATE CYCLASE DGCP"/>
    <property type="match status" value="1"/>
</dbReference>
<dbReference type="PANTHER" id="PTHR44757:SF2">
    <property type="entry name" value="BIOFILM ARCHITECTURE MAINTENANCE PROTEIN MBAA"/>
    <property type="match status" value="1"/>
</dbReference>
<feature type="domain" description="PAS" evidence="7">
    <location>
        <begin position="454"/>
        <end position="525"/>
    </location>
</feature>
<feature type="domain" description="PAC" evidence="8">
    <location>
        <begin position="276"/>
        <end position="327"/>
    </location>
</feature>
<accession>A0ABY5GR02</accession>
<dbReference type="Pfam" id="PF13426">
    <property type="entry name" value="PAS_9"/>
    <property type="match status" value="1"/>
</dbReference>
<dbReference type="PROSITE" id="PS50113">
    <property type="entry name" value="PAC"/>
    <property type="match status" value="3"/>
</dbReference>
<keyword evidence="12" id="KW-1185">Reference proteome</keyword>
<dbReference type="InterPro" id="IPR035919">
    <property type="entry name" value="EAL_sf"/>
</dbReference>
<keyword evidence="4 6" id="KW-1133">Transmembrane helix</keyword>
<dbReference type="InterPro" id="IPR001633">
    <property type="entry name" value="EAL_dom"/>
</dbReference>
<dbReference type="PROSITE" id="PS50887">
    <property type="entry name" value="GGDEF"/>
    <property type="match status" value="1"/>
</dbReference>
<dbReference type="RefSeq" id="WP_255392053.1">
    <property type="nucleotide sequence ID" value="NZ_CP101509.1"/>
</dbReference>
<evidence type="ECO:0000256" key="6">
    <source>
        <dbReference type="SAM" id="Phobius"/>
    </source>
</evidence>
<feature type="domain" description="PAC" evidence="8">
    <location>
        <begin position="404"/>
        <end position="457"/>
    </location>
</feature>
<dbReference type="Gene3D" id="2.10.70.100">
    <property type="match status" value="1"/>
</dbReference>
<proteinExistence type="predicted"/>
<dbReference type="InterPro" id="IPR043128">
    <property type="entry name" value="Rev_trsase/Diguanyl_cyclase"/>
</dbReference>
<dbReference type="Proteomes" id="UP001057998">
    <property type="component" value="Chromosome 2"/>
</dbReference>
<dbReference type="SUPFAM" id="SSF55785">
    <property type="entry name" value="PYP-like sensor domain (PAS domain)"/>
    <property type="match status" value="3"/>
</dbReference>
<dbReference type="EMBL" id="CP101509">
    <property type="protein sequence ID" value="UTV30688.1"/>
    <property type="molecule type" value="Genomic_DNA"/>
</dbReference>
<feature type="domain" description="PAC" evidence="8">
    <location>
        <begin position="527"/>
        <end position="579"/>
    </location>
</feature>
<sequence length="1019" mass="114286">MNHASILDLVYNAALLLAMIIIYDIAAGRGHPSLNPVRQLFTGLALGAIGVVIMLTPWEYAPGIIFDTRSVLLSISGLFFGAIPAAIAMVITGSLRYVQGGTAALTGISVIVASGCLGIAWHYLRRRPLSELTVREFYLFGIAVHLAMLGLMLTLPWNVARQVLSSITFPVLLIYPIITVALGMLFTRRLQRDETAEALRENEFLFRSQFDLGNIGIAITHPDKHWLRVNPRLCHMLGYTEQELLQQSWVDITHPDDLEADLAQHQAMLEDRIQGYSMDKRFIRKNGELLYAHMTIACYRIENNIQFFIAGIIDTTESKEAEAQLRAKKEQLAFVLAGSDLGYWDWDIQTNTIQSNERWAKILGADPNGVATDHQFWFDRIHPDDRQRVRQSLTEHLEGCTSQHKIEYRILTKQGQYKWILDCAKVVSYDENGSPLRMSGTQTDITQRKAAEASMQLASMVYQNSNEAMVVTNSHGQIIDTNPAFTAITGYQPDEVQGKSPKILVSRHQDRNIFDNIVNALFADGCWKGEIEQCRKNGTTYTAWLSINSIYNPDGSVQRRVAQFADITEKKESDQIIWSQANFDALTGLPNRHMFLSQLEQEQRKAHHRGDKVALLFLDLDHFKEINDTLGHHIGDELLKAVAKRLQHCVKETDTVSRLGGDEFTVILSGQKNARGAEQVAQRILSQFARPFSLDVETIYISPSIGITLFPEDGTDADTLLKNADQAMYAAKAQGRNNYRYFTASMQEEALYRRRLGNELRQALGSDQLALHYQPIVDLRSREITKAEALLRWKHPELGFIGPADFIPVAEETGIIVELGDWVFRQAARQVAIWRREFHPAFQISINKSPLQFREQGNDIHSWIAHLRSLGLPGQAIAIEITEGLLLDASSTVTEKLLAFRDAGIQVSLDDFGTGYSSLSYIKKFDVDNIKIDQSFVRNLSAGSDDMAVCEAIIVMAHKLGLEVVAEGIETEGQRKLLMDAGCDYGQGILFSMPKPADAFAQLVSTHQEATQRPSDLLV</sequence>
<dbReference type="InterPro" id="IPR052155">
    <property type="entry name" value="Biofilm_reg_signaling"/>
</dbReference>
<dbReference type="SUPFAM" id="SSF141868">
    <property type="entry name" value="EAL domain-like"/>
    <property type="match status" value="1"/>
</dbReference>
<keyword evidence="2" id="KW-1003">Cell membrane</keyword>
<feature type="transmembrane region" description="Helical" evidence="6">
    <location>
        <begin position="70"/>
        <end position="91"/>
    </location>
</feature>
<dbReference type="SMART" id="SM00091">
    <property type="entry name" value="PAS"/>
    <property type="match status" value="3"/>
</dbReference>
<dbReference type="SMART" id="SM00267">
    <property type="entry name" value="GGDEF"/>
    <property type="match status" value="1"/>
</dbReference>
<dbReference type="SUPFAM" id="SSF55073">
    <property type="entry name" value="Nucleotide cyclase"/>
    <property type="match status" value="1"/>
</dbReference>
<dbReference type="InterPro" id="IPR000160">
    <property type="entry name" value="GGDEF_dom"/>
</dbReference>
<reference evidence="11" key="1">
    <citation type="submission" date="2022-07" db="EMBL/GenBank/DDBJ databases">
        <title>Genome sequencing of Photobacterium atrarenae GJH2-4.</title>
        <authorList>
            <person name="Park S.-J."/>
        </authorList>
    </citation>
    <scope>NUCLEOTIDE SEQUENCE</scope>
    <source>
        <strain evidence="11">GJH2-4</strain>
    </source>
</reference>
<evidence type="ECO:0000256" key="2">
    <source>
        <dbReference type="ARBA" id="ARBA00022475"/>
    </source>
</evidence>
<keyword evidence="5 6" id="KW-0472">Membrane</keyword>
<dbReference type="PROSITE" id="PS50112">
    <property type="entry name" value="PAS"/>
    <property type="match status" value="3"/>
</dbReference>
<keyword evidence="3 6" id="KW-0812">Transmembrane</keyword>
<comment type="subcellular location">
    <subcellularLocation>
        <location evidence="1">Cell membrane</location>
        <topology evidence="1">Multi-pass membrane protein</topology>
    </subcellularLocation>
</comment>
<dbReference type="CDD" id="cd00130">
    <property type="entry name" value="PAS"/>
    <property type="match status" value="3"/>
</dbReference>
<evidence type="ECO:0000259" key="7">
    <source>
        <dbReference type="PROSITE" id="PS50112"/>
    </source>
</evidence>
<protein>
    <submittedName>
        <fullName evidence="11">EAL domain-containing protein</fullName>
    </submittedName>
</protein>
<dbReference type="Gene3D" id="3.20.20.450">
    <property type="entry name" value="EAL domain"/>
    <property type="match status" value="1"/>
</dbReference>
<evidence type="ECO:0000313" key="11">
    <source>
        <dbReference type="EMBL" id="UTV30688.1"/>
    </source>
</evidence>
<dbReference type="CDD" id="cd01948">
    <property type="entry name" value="EAL"/>
    <property type="match status" value="1"/>
</dbReference>
<evidence type="ECO:0000256" key="4">
    <source>
        <dbReference type="ARBA" id="ARBA00022989"/>
    </source>
</evidence>
<feature type="transmembrane region" description="Helical" evidence="6">
    <location>
        <begin position="136"/>
        <end position="157"/>
    </location>
</feature>
<evidence type="ECO:0000259" key="10">
    <source>
        <dbReference type="PROSITE" id="PS50887"/>
    </source>
</evidence>
<dbReference type="NCBIfam" id="TIGR00254">
    <property type="entry name" value="GGDEF"/>
    <property type="match status" value="1"/>
</dbReference>
<dbReference type="Pfam" id="PF00990">
    <property type="entry name" value="GGDEF"/>
    <property type="match status" value="1"/>
</dbReference>
<dbReference type="Pfam" id="PF08447">
    <property type="entry name" value="PAS_3"/>
    <property type="match status" value="2"/>
</dbReference>
<feature type="domain" description="GGDEF" evidence="10">
    <location>
        <begin position="611"/>
        <end position="744"/>
    </location>
</feature>
<feature type="domain" description="EAL" evidence="9">
    <location>
        <begin position="753"/>
        <end position="1008"/>
    </location>
</feature>
<evidence type="ECO:0000256" key="1">
    <source>
        <dbReference type="ARBA" id="ARBA00004651"/>
    </source>
</evidence>
<feature type="transmembrane region" description="Helical" evidence="6">
    <location>
        <begin position="40"/>
        <end position="58"/>
    </location>
</feature>
<dbReference type="Gene3D" id="3.30.70.270">
    <property type="match status" value="1"/>
</dbReference>
<evidence type="ECO:0000256" key="5">
    <source>
        <dbReference type="ARBA" id="ARBA00023136"/>
    </source>
</evidence>
<gene>
    <name evidence="11" type="ORF">NNL38_19190</name>
</gene>
<dbReference type="Pfam" id="PF00563">
    <property type="entry name" value="EAL"/>
    <property type="match status" value="1"/>
</dbReference>
<dbReference type="SMART" id="SM00052">
    <property type="entry name" value="EAL"/>
    <property type="match status" value="1"/>
</dbReference>
<dbReference type="CDD" id="cd01949">
    <property type="entry name" value="GGDEF"/>
    <property type="match status" value="1"/>
</dbReference>
<feature type="transmembrane region" description="Helical" evidence="6">
    <location>
        <begin position="9"/>
        <end position="28"/>
    </location>
</feature>
<dbReference type="InterPro" id="IPR000014">
    <property type="entry name" value="PAS"/>
</dbReference>
<feature type="transmembrane region" description="Helical" evidence="6">
    <location>
        <begin position="103"/>
        <end position="124"/>
    </location>
</feature>
<dbReference type="Gene3D" id="3.30.450.20">
    <property type="entry name" value="PAS domain"/>
    <property type="match status" value="3"/>
</dbReference>
<evidence type="ECO:0000313" key="12">
    <source>
        <dbReference type="Proteomes" id="UP001057998"/>
    </source>
</evidence>
<feature type="transmembrane region" description="Helical" evidence="6">
    <location>
        <begin position="163"/>
        <end position="186"/>
    </location>
</feature>
<dbReference type="PROSITE" id="PS50883">
    <property type="entry name" value="EAL"/>
    <property type="match status" value="1"/>
</dbReference>
<dbReference type="InterPro" id="IPR013655">
    <property type="entry name" value="PAS_fold_3"/>
</dbReference>
<dbReference type="InterPro" id="IPR035965">
    <property type="entry name" value="PAS-like_dom_sf"/>
</dbReference>
<evidence type="ECO:0000256" key="3">
    <source>
        <dbReference type="ARBA" id="ARBA00022692"/>
    </source>
</evidence>
<evidence type="ECO:0000259" key="9">
    <source>
        <dbReference type="PROSITE" id="PS50883"/>
    </source>
</evidence>
<dbReference type="NCBIfam" id="TIGR00229">
    <property type="entry name" value="sensory_box"/>
    <property type="match status" value="3"/>
</dbReference>
<dbReference type="SMART" id="SM00086">
    <property type="entry name" value="PAC"/>
    <property type="match status" value="3"/>
</dbReference>
<name>A0ABY5GR02_9GAMM</name>
<dbReference type="InterPro" id="IPR029787">
    <property type="entry name" value="Nucleotide_cyclase"/>
</dbReference>
<organism evidence="11 12">
    <name type="scientific">Photobacterium atrarenae</name>
    <dbReference type="NCBI Taxonomy" id="865757"/>
    <lineage>
        <taxon>Bacteria</taxon>
        <taxon>Pseudomonadati</taxon>
        <taxon>Pseudomonadota</taxon>
        <taxon>Gammaproteobacteria</taxon>
        <taxon>Vibrionales</taxon>
        <taxon>Vibrionaceae</taxon>
        <taxon>Photobacterium</taxon>
    </lineage>
</organism>
<dbReference type="InterPro" id="IPR011620">
    <property type="entry name" value="Sig_transdc_His_kinase_LytS_TM"/>
</dbReference>
<dbReference type="Pfam" id="PF07694">
    <property type="entry name" value="5TM-5TMR_LYT"/>
    <property type="match status" value="1"/>
</dbReference>
<dbReference type="InterPro" id="IPR000700">
    <property type="entry name" value="PAS-assoc_C"/>
</dbReference>